<evidence type="ECO:0000256" key="1">
    <source>
        <dbReference type="ARBA" id="ARBA00022737"/>
    </source>
</evidence>
<dbReference type="InterPro" id="IPR051165">
    <property type="entry name" value="Multifunctional_ANK_Repeat"/>
</dbReference>
<evidence type="ECO:0000259" key="5">
    <source>
        <dbReference type="Pfam" id="PF14420"/>
    </source>
</evidence>
<gene>
    <name evidence="6" type="ORF">PG999_000134</name>
</gene>
<evidence type="ECO:0000256" key="3">
    <source>
        <dbReference type="PROSITE-ProRule" id="PRU00023"/>
    </source>
</evidence>
<dbReference type="PROSITE" id="PS50088">
    <property type="entry name" value="ANK_REPEAT"/>
    <property type="match status" value="2"/>
</dbReference>
<dbReference type="Pfam" id="PF14420">
    <property type="entry name" value="Clr5"/>
    <property type="match status" value="1"/>
</dbReference>
<dbReference type="EMBL" id="JAQQWP010000001">
    <property type="protein sequence ID" value="KAK8131961.1"/>
    <property type="molecule type" value="Genomic_DNA"/>
</dbReference>
<feature type="domain" description="Clr5" evidence="5">
    <location>
        <begin position="15"/>
        <end position="47"/>
    </location>
</feature>
<accession>A0AAW0RB15</accession>
<evidence type="ECO:0000256" key="2">
    <source>
        <dbReference type="ARBA" id="ARBA00023043"/>
    </source>
</evidence>
<comment type="caution">
    <text evidence="6">The sequence shown here is derived from an EMBL/GenBank/DDBJ whole genome shotgun (WGS) entry which is preliminary data.</text>
</comment>
<feature type="repeat" description="ANK" evidence="3">
    <location>
        <begin position="804"/>
        <end position="839"/>
    </location>
</feature>
<protein>
    <recommendedName>
        <fullName evidence="5">Clr5 domain-containing protein</fullName>
    </recommendedName>
</protein>
<reference evidence="6 7" key="1">
    <citation type="submission" date="2023-01" db="EMBL/GenBank/DDBJ databases">
        <title>Analysis of 21 Apiospora genomes using comparative genomics revels a genus with tremendous synthesis potential of carbohydrate active enzymes and secondary metabolites.</title>
        <authorList>
            <person name="Sorensen T."/>
        </authorList>
    </citation>
    <scope>NUCLEOTIDE SEQUENCE [LARGE SCALE GENOMIC DNA]</scope>
    <source>
        <strain evidence="6 7">CBS 117206</strain>
    </source>
</reference>
<evidence type="ECO:0000313" key="7">
    <source>
        <dbReference type="Proteomes" id="UP001392437"/>
    </source>
</evidence>
<name>A0AAW0RB15_9PEZI</name>
<evidence type="ECO:0000313" key="6">
    <source>
        <dbReference type="EMBL" id="KAK8131961.1"/>
    </source>
</evidence>
<proteinExistence type="predicted"/>
<organism evidence="6 7">
    <name type="scientific">Apiospora kogelbergensis</name>
    <dbReference type="NCBI Taxonomy" id="1337665"/>
    <lineage>
        <taxon>Eukaryota</taxon>
        <taxon>Fungi</taxon>
        <taxon>Dikarya</taxon>
        <taxon>Ascomycota</taxon>
        <taxon>Pezizomycotina</taxon>
        <taxon>Sordariomycetes</taxon>
        <taxon>Xylariomycetidae</taxon>
        <taxon>Amphisphaeriales</taxon>
        <taxon>Apiosporaceae</taxon>
        <taxon>Apiospora</taxon>
    </lineage>
</organism>
<keyword evidence="7" id="KW-1185">Reference proteome</keyword>
<dbReference type="InterPro" id="IPR002110">
    <property type="entry name" value="Ankyrin_rpt"/>
</dbReference>
<keyword evidence="1" id="KW-0677">Repeat</keyword>
<feature type="region of interest" description="Disordered" evidence="4">
    <location>
        <begin position="1140"/>
        <end position="1166"/>
    </location>
</feature>
<dbReference type="SMART" id="SM00248">
    <property type="entry name" value="ANK"/>
    <property type="match status" value="7"/>
</dbReference>
<keyword evidence="2 3" id="KW-0040">ANK repeat</keyword>
<evidence type="ECO:0000256" key="4">
    <source>
        <dbReference type="SAM" id="MobiDB-lite"/>
    </source>
</evidence>
<dbReference type="InterPro" id="IPR036770">
    <property type="entry name" value="Ankyrin_rpt-contain_sf"/>
</dbReference>
<dbReference type="Gene3D" id="1.25.40.20">
    <property type="entry name" value="Ankyrin repeat-containing domain"/>
    <property type="match status" value="3"/>
</dbReference>
<feature type="repeat" description="ANK" evidence="3">
    <location>
        <begin position="1011"/>
        <end position="1043"/>
    </location>
</feature>
<dbReference type="PANTHER" id="PTHR24123:SF33">
    <property type="entry name" value="PROTEIN HOS4"/>
    <property type="match status" value="1"/>
</dbReference>
<sequence>MADHTRVAPELQNLEIWHRYEPQLRELYLVKNLTLKKVKESMETQHGWPVFKLVTYEVVLRDELGLVKNLTKDDWHAIKHHVEKRSRNSRQSQVVLHGHVIEQKRITKAIGRYRRHVDISRVRSPILRNGLRIQTPPLSSPRTITPDDLAYIQMAVAARPSSSIKNAAPPHLSGGQVTISPRYRSGPLNIQAIMDIRTDSPFNHLAGLLKDVFSPHIASNQETTLTTSGFPQMVTSTITTHGLQQMHHINNQHQVVDIPKESSHNSMEQSAIFAGTDNHFELLMQACYVFSNNINDHEVKRRFLDWIGLVAEIELLKQFFRLKLPTVIAVWNQALYSSWALRHGKAFEILTQIGLEVDNGRLMQSCYTRYFAMAIDLGSNKAMGSVSRLLKVGVSPNTRFNDSTLPESLTEDRRNHYWRCCALKQSAKNRDFEMLEHLVTVCNFQCGKFDAMCGNPLISFVALSDPFTGRPPSLQCVKVLIKSGMRIDFLPKHSASSFRTIKSLGWHRYGNPELLVDRVFFWGGEATRDIHELIACKSQWAQECVTVSGVFMAAEEGPIKLRKYLDLLEKPEPAMKDVLLQVALTEAAHYGAIAVLECLLQFGVDPDVGTLMANLPEEAEEEVYWSPVGRAALGWQADALAILLDNGTDFKKYPLFKHVVRRWDDPVSASKLPMLEKRRSDTIQILLDAGAPIDVPKESLISAALIPLKPSIPYHLLLPKIVNEWTDHVASFEPSYALCDKLRQHGIDFDRGLAGCNTLQSVLREGCNFATVSYLINNGVQVHSIPQKNYSLYLGDWGVISYTEDTTMLHDALINSHVDRLEIFDILLTNGADVYTTTSKGMSILEASLYAARDDQRFMGWRPPKHQKESMGIFWKLFQLMGPRFAHSLKFKFNSLFAYLMISDESDDTICAGLDALEDLNSYEVILGRSLLMDAARTSRTALVMRLVERGCDINFRVDSLPQHKQGANPRFNTALEIAFWGTKDTSQKLPIVQFLLEKGAEVSAPPTKWGPQTALQSAVGFGLLGAVSKLLEKGADVNVKPGSQYSYSCVKPYWLPRMKIFLSVDIAARQGYLDIMHLLVRAGGLSGLPGVTGLDGAMVIAKERNHTGIVEYLQRHTGHQLTEEMCQAFHMLSSSASERTSSSFSSSGRRYAPSVSSEHTDGEHSCHCEPAALDLDADVIGESSNDIMEEFTAAQHCSVVLVSDQPGSSRPPQPLVTPNADLDAATANTHEASHSHLFFRGTDPADATQAENVPGDLDLEDLAKQVAVRGPTPDELMQCEMSLDQANGYDGEWPIQSNETGIGNEECMTPITRGILEWIQGADFGYNAD</sequence>
<dbReference type="PROSITE" id="PS50297">
    <property type="entry name" value="ANK_REP_REGION"/>
    <property type="match status" value="1"/>
</dbReference>
<dbReference type="Proteomes" id="UP001392437">
    <property type="component" value="Unassembled WGS sequence"/>
</dbReference>
<dbReference type="SUPFAM" id="SSF48403">
    <property type="entry name" value="Ankyrin repeat"/>
    <property type="match status" value="2"/>
</dbReference>
<dbReference type="InterPro" id="IPR025676">
    <property type="entry name" value="Clr5_dom"/>
</dbReference>
<dbReference type="PANTHER" id="PTHR24123">
    <property type="entry name" value="ANKYRIN REPEAT-CONTAINING"/>
    <property type="match status" value="1"/>
</dbReference>